<dbReference type="AlphaFoldDB" id="A0A382T2Z2"/>
<comment type="similarity">
    <text evidence="1">Belongs to the ATP-dependent AMP-binding enzyme family.</text>
</comment>
<dbReference type="InterPro" id="IPR042099">
    <property type="entry name" value="ANL_N_sf"/>
</dbReference>
<dbReference type="InterPro" id="IPR025110">
    <property type="entry name" value="AMP-bd_C"/>
</dbReference>
<dbReference type="PANTHER" id="PTHR43201:SF5">
    <property type="entry name" value="MEDIUM-CHAIN ACYL-COA LIGASE ACSF2, MITOCHONDRIAL"/>
    <property type="match status" value="1"/>
</dbReference>
<dbReference type="PANTHER" id="PTHR43201">
    <property type="entry name" value="ACYL-COA SYNTHETASE"/>
    <property type="match status" value="1"/>
</dbReference>
<evidence type="ECO:0000259" key="4">
    <source>
        <dbReference type="Pfam" id="PF13193"/>
    </source>
</evidence>
<dbReference type="GO" id="GO:0031956">
    <property type="term" value="F:medium-chain fatty acid-CoA ligase activity"/>
    <property type="evidence" value="ECO:0007669"/>
    <property type="project" value="TreeGrafter"/>
</dbReference>
<gene>
    <name evidence="5" type="ORF">METZ01_LOCUS368979</name>
</gene>
<organism evidence="5">
    <name type="scientific">marine metagenome</name>
    <dbReference type="NCBI Taxonomy" id="408172"/>
    <lineage>
        <taxon>unclassified sequences</taxon>
        <taxon>metagenomes</taxon>
        <taxon>ecological metagenomes</taxon>
    </lineage>
</organism>
<keyword evidence="2" id="KW-0436">Ligase</keyword>
<dbReference type="SUPFAM" id="SSF56801">
    <property type="entry name" value="Acetyl-CoA synthetase-like"/>
    <property type="match status" value="1"/>
</dbReference>
<dbReference type="Gene3D" id="3.40.50.12780">
    <property type="entry name" value="N-terminal domain of ligase-like"/>
    <property type="match status" value="1"/>
</dbReference>
<accession>A0A382T2Z2</accession>
<dbReference type="Pfam" id="PF00501">
    <property type="entry name" value="AMP-binding"/>
    <property type="match status" value="1"/>
</dbReference>
<evidence type="ECO:0000259" key="3">
    <source>
        <dbReference type="Pfam" id="PF00501"/>
    </source>
</evidence>
<dbReference type="Gene3D" id="3.30.300.30">
    <property type="match status" value="1"/>
</dbReference>
<feature type="non-terminal residue" evidence="5">
    <location>
        <position position="305"/>
    </location>
</feature>
<dbReference type="GO" id="GO:0006631">
    <property type="term" value="P:fatty acid metabolic process"/>
    <property type="evidence" value="ECO:0007669"/>
    <property type="project" value="TreeGrafter"/>
</dbReference>
<sequence length="305" mass="33065">GGMLSHRNLLLNSIQFGPQLGFNQESIYLHSAPMFHLANGAAMFATASAAGRSMIVTAFEPETVLKTIEKKKVSLALLVPTMVNMVVNHPKATDYDLTSLGNVLYGASPMPEAVITKAIEVMPETRFHQAFGQTEAGPVLTILPPERHVWEGPLAGKVKSAGQAISGIEMKIVDDDDNEVPRGTVGEICGRGENVMLGYWRQPEMSATTLRGGWLHTGDGGYMDEDGFVFVVDRVKDMIISGGENVYSAEVEQAIYQHAAVLECAVIGIPHEKWGEQVHAIVRCKEGKSVSAEDLIVHCHEWVAG</sequence>
<dbReference type="InterPro" id="IPR000873">
    <property type="entry name" value="AMP-dep_synth/lig_dom"/>
</dbReference>
<dbReference type="Pfam" id="PF13193">
    <property type="entry name" value="AMP-binding_C"/>
    <property type="match status" value="1"/>
</dbReference>
<feature type="domain" description="AMP-dependent synthetase/ligase" evidence="3">
    <location>
        <begin position="3"/>
        <end position="200"/>
    </location>
</feature>
<dbReference type="EMBL" id="UINC01133282">
    <property type="protein sequence ID" value="SVD16125.1"/>
    <property type="molecule type" value="Genomic_DNA"/>
</dbReference>
<protein>
    <recommendedName>
        <fullName evidence="6">AMP-dependent synthetase/ligase domain-containing protein</fullName>
    </recommendedName>
</protein>
<dbReference type="InterPro" id="IPR045851">
    <property type="entry name" value="AMP-bd_C_sf"/>
</dbReference>
<evidence type="ECO:0000313" key="5">
    <source>
        <dbReference type="EMBL" id="SVD16125.1"/>
    </source>
</evidence>
<feature type="domain" description="AMP-binding enzyme C-terminal" evidence="4">
    <location>
        <begin position="250"/>
        <end position="300"/>
    </location>
</feature>
<evidence type="ECO:0008006" key="6">
    <source>
        <dbReference type="Google" id="ProtNLM"/>
    </source>
</evidence>
<evidence type="ECO:0000256" key="2">
    <source>
        <dbReference type="ARBA" id="ARBA00022598"/>
    </source>
</evidence>
<name>A0A382T2Z2_9ZZZZ</name>
<reference evidence="5" key="1">
    <citation type="submission" date="2018-05" db="EMBL/GenBank/DDBJ databases">
        <authorList>
            <person name="Lanie J.A."/>
            <person name="Ng W.-L."/>
            <person name="Kazmierczak K.M."/>
            <person name="Andrzejewski T.M."/>
            <person name="Davidsen T.M."/>
            <person name="Wayne K.J."/>
            <person name="Tettelin H."/>
            <person name="Glass J.I."/>
            <person name="Rusch D."/>
            <person name="Podicherti R."/>
            <person name="Tsui H.-C.T."/>
            <person name="Winkler M.E."/>
        </authorList>
    </citation>
    <scope>NUCLEOTIDE SEQUENCE</scope>
</reference>
<evidence type="ECO:0000256" key="1">
    <source>
        <dbReference type="ARBA" id="ARBA00006432"/>
    </source>
</evidence>
<proteinExistence type="inferred from homology"/>
<feature type="non-terminal residue" evidence="5">
    <location>
        <position position="1"/>
    </location>
</feature>